<dbReference type="AlphaFoldDB" id="A0A6M3L2N1"/>
<gene>
    <name evidence="2" type="ORF">MM415B02869_0002</name>
</gene>
<dbReference type="EMBL" id="MT142741">
    <property type="protein sequence ID" value="QJA87921.1"/>
    <property type="molecule type" value="Genomic_DNA"/>
</dbReference>
<reference evidence="2" key="1">
    <citation type="submission" date="2020-03" db="EMBL/GenBank/DDBJ databases">
        <title>The deep terrestrial virosphere.</title>
        <authorList>
            <person name="Holmfeldt K."/>
            <person name="Nilsson E."/>
            <person name="Simone D."/>
            <person name="Lopez-Fernandez M."/>
            <person name="Wu X."/>
            <person name="de Brujin I."/>
            <person name="Lundin D."/>
            <person name="Andersson A."/>
            <person name="Bertilsson S."/>
            <person name="Dopson M."/>
        </authorList>
    </citation>
    <scope>NUCLEOTIDE SEQUENCE</scope>
    <source>
        <strain evidence="2">MM415B02869</strain>
    </source>
</reference>
<organism evidence="2">
    <name type="scientific">viral metagenome</name>
    <dbReference type="NCBI Taxonomy" id="1070528"/>
    <lineage>
        <taxon>unclassified sequences</taxon>
        <taxon>metagenomes</taxon>
        <taxon>organismal metagenomes</taxon>
    </lineage>
</organism>
<proteinExistence type="predicted"/>
<feature type="compositionally biased region" description="Low complexity" evidence="1">
    <location>
        <begin position="45"/>
        <end position="55"/>
    </location>
</feature>
<sequence length="68" mass="7307">MPRLDDATIFARISKAMIPTTAPMAGAGVAQPATIQGLIQKAKQKQPAKVQPKLAPEQRTQLKALNTR</sequence>
<accession>A0A6M3L2N1</accession>
<feature type="region of interest" description="Disordered" evidence="1">
    <location>
        <begin position="43"/>
        <end position="68"/>
    </location>
</feature>
<protein>
    <submittedName>
        <fullName evidence="2">Uncharacterized protein</fullName>
    </submittedName>
</protein>
<name>A0A6M3L2N1_9ZZZZ</name>
<feature type="compositionally biased region" description="Polar residues" evidence="1">
    <location>
        <begin position="58"/>
        <end position="68"/>
    </location>
</feature>
<evidence type="ECO:0000256" key="1">
    <source>
        <dbReference type="SAM" id="MobiDB-lite"/>
    </source>
</evidence>
<evidence type="ECO:0000313" key="2">
    <source>
        <dbReference type="EMBL" id="QJA87921.1"/>
    </source>
</evidence>